<organism evidence="2 3">
    <name type="scientific">Scylla paramamosain</name>
    <name type="common">Mud crab</name>
    <dbReference type="NCBI Taxonomy" id="85552"/>
    <lineage>
        <taxon>Eukaryota</taxon>
        <taxon>Metazoa</taxon>
        <taxon>Ecdysozoa</taxon>
        <taxon>Arthropoda</taxon>
        <taxon>Crustacea</taxon>
        <taxon>Multicrustacea</taxon>
        <taxon>Malacostraca</taxon>
        <taxon>Eumalacostraca</taxon>
        <taxon>Eucarida</taxon>
        <taxon>Decapoda</taxon>
        <taxon>Pleocyemata</taxon>
        <taxon>Brachyura</taxon>
        <taxon>Eubrachyura</taxon>
        <taxon>Portunoidea</taxon>
        <taxon>Portunidae</taxon>
        <taxon>Portuninae</taxon>
        <taxon>Scylla</taxon>
    </lineage>
</organism>
<name>A0AAW0U9T5_SCYPA</name>
<evidence type="ECO:0000256" key="1">
    <source>
        <dbReference type="SAM" id="MobiDB-lite"/>
    </source>
</evidence>
<proteinExistence type="predicted"/>
<accession>A0AAW0U9T5</accession>
<comment type="caution">
    <text evidence="2">The sequence shown here is derived from an EMBL/GenBank/DDBJ whole genome shotgun (WGS) entry which is preliminary data.</text>
</comment>
<gene>
    <name evidence="2" type="ORF">O3P69_005061</name>
</gene>
<dbReference type="EMBL" id="JARAKH010000015">
    <property type="protein sequence ID" value="KAK8396829.1"/>
    <property type="molecule type" value="Genomic_DNA"/>
</dbReference>
<protein>
    <submittedName>
        <fullName evidence="2">Uncharacterized protein</fullName>
    </submittedName>
</protein>
<reference evidence="2 3" key="1">
    <citation type="submission" date="2023-03" db="EMBL/GenBank/DDBJ databases">
        <title>High-quality genome of Scylla paramamosain provides insights in environmental adaptation.</title>
        <authorList>
            <person name="Zhang L."/>
        </authorList>
    </citation>
    <scope>NUCLEOTIDE SEQUENCE [LARGE SCALE GENOMIC DNA]</scope>
    <source>
        <strain evidence="2">LZ_2023a</strain>
        <tissue evidence="2">Muscle</tissue>
    </source>
</reference>
<evidence type="ECO:0000313" key="3">
    <source>
        <dbReference type="Proteomes" id="UP001487740"/>
    </source>
</evidence>
<evidence type="ECO:0000313" key="2">
    <source>
        <dbReference type="EMBL" id="KAK8396829.1"/>
    </source>
</evidence>
<dbReference type="Proteomes" id="UP001487740">
    <property type="component" value="Unassembled WGS sequence"/>
</dbReference>
<feature type="region of interest" description="Disordered" evidence="1">
    <location>
        <begin position="78"/>
        <end position="98"/>
    </location>
</feature>
<dbReference type="AlphaFoldDB" id="A0AAW0U9T5"/>
<sequence>MSSELLNTKRFNLFPEGASSWRGVPKILQTERMRKKGRARSLKRCTGTTLEDPRGCWDAGQGAVVVVVVEAGQTCERTHSLSPAPALRNASASLSPVP</sequence>
<keyword evidence="3" id="KW-1185">Reference proteome</keyword>